<reference evidence="2 3" key="1">
    <citation type="journal article" date="2016" name="Nat. Commun.">
        <title>Thousands of microbial genomes shed light on interconnected biogeochemical processes in an aquifer system.</title>
        <authorList>
            <person name="Anantharaman K."/>
            <person name="Brown C.T."/>
            <person name="Hug L.A."/>
            <person name="Sharon I."/>
            <person name="Castelle C.J."/>
            <person name="Probst A.J."/>
            <person name="Thomas B.C."/>
            <person name="Singh A."/>
            <person name="Wilkins M.J."/>
            <person name="Karaoz U."/>
            <person name="Brodie E.L."/>
            <person name="Williams K.H."/>
            <person name="Hubbard S.S."/>
            <person name="Banfield J.F."/>
        </authorList>
    </citation>
    <scope>NUCLEOTIDE SEQUENCE [LARGE SCALE GENOMIC DNA]</scope>
</reference>
<sequence length="70" mass="7807">MDNLLPTLAAIAGLPQLLLVAGLVMVGIDLRNLYRLALAPKRPDKLRFYYIIPGLALFAFGWELLMLKPL</sequence>
<evidence type="ECO:0000256" key="1">
    <source>
        <dbReference type="SAM" id="Phobius"/>
    </source>
</evidence>
<keyword evidence="1" id="KW-1133">Transmembrane helix</keyword>
<name>A0A1F6GMX7_9PROT</name>
<keyword evidence="1" id="KW-0812">Transmembrane</keyword>
<dbReference type="Proteomes" id="UP000177583">
    <property type="component" value="Unassembled WGS sequence"/>
</dbReference>
<protein>
    <submittedName>
        <fullName evidence="2">Uncharacterized protein</fullName>
    </submittedName>
</protein>
<dbReference type="EMBL" id="MFNF01000057">
    <property type="protein sequence ID" value="OGG99469.1"/>
    <property type="molecule type" value="Genomic_DNA"/>
</dbReference>
<organism evidence="2 3">
    <name type="scientific">Candidatus Lambdaproteobacteria bacterium RIFOXYD2_FULL_56_26</name>
    <dbReference type="NCBI Taxonomy" id="1817773"/>
    <lineage>
        <taxon>Bacteria</taxon>
        <taxon>Pseudomonadati</taxon>
        <taxon>Pseudomonadota</taxon>
        <taxon>Candidatus Lambdaproteobacteria</taxon>
    </lineage>
</organism>
<accession>A0A1F6GMX7</accession>
<keyword evidence="1" id="KW-0472">Membrane</keyword>
<comment type="caution">
    <text evidence="2">The sequence shown here is derived from an EMBL/GenBank/DDBJ whole genome shotgun (WGS) entry which is preliminary data.</text>
</comment>
<evidence type="ECO:0000313" key="2">
    <source>
        <dbReference type="EMBL" id="OGG99469.1"/>
    </source>
</evidence>
<evidence type="ECO:0000313" key="3">
    <source>
        <dbReference type="Proteomes" id="UP000177583"/>
    </source>
</evidence>
<feature type="transmembrane region" description="Helical" evidence="1">
    <location>
        <begin position="6"/>
        <end position="28"/>
    </location>
</feature>
<gene>
    <name evidence="2" type="ORF">A2557_12810</name>
</gene>
<proteinExistence type="predicted"/>
<feature type="transmembrane region" description="Helical" evidence="1">
    <location>
        <begin position="48"/>
        <end position="67"/>
    </location>
</feature>
<dbReference type="AlphaFoldDB" id="A0A1F6GMX7"/>